<dbReference type="Gene3D" id="3.30.2310.20">
    <property type="entry name" value="RelE-like"/>
    <property type="match status" value="1"/>
</dbReference>
<comment type="caution">
    <text evidence="3">The sequence shown here is derived from an EMBL/GenBank/DDBJ whole genome shotgun (WGS) entry which is preliminary data.</text>
</comment>
<dbReference type="OrthoDB" id="121597at2"/>
<dbReference type="Pfam" id="PF05016">
    <property type="entry name" value="ParE_toxin"/>
    <property type="match status" value="1"/>
</dbReference>
<keyword evidence="2" id="KW-1277">Toxin-antitoxin system</keyword>
<dbReference type="PANTHER" id="PTHR33755">
    <property type="entry name" value="TOXIN PARE1-RELATED"/>
    <property type="match status" value="1"/>
</dbReference>
<dbReference type="RefSeq" id="WP_147703959.1">
    <property type="nucleotide sequence ID" value="NZ_VDUY01000003.1"/>
</dbReference>
<keyword evidence="4" id="KW-1185">Reference proteome</keyword>
<proteinExistence type="inferred from homology"/>
<gene>
    <name evidence="3" type="ORF">FHP08_08185</name>
</gene>
<evidence type="ECO:0000313" key="4">
    <source>
        <dbReference type="Proteomes" id="UP000321548"/>
    </source>
</evidence>
<dbReference type="InterPro" id="IPR051803">
    <property type="entry name" value="TA_system_RelE-like_toxin"/>
</dbReference>
<evidence type="ECO:0000256" key="1">
    <source>
        <dbReference type="ARBA" id="ARBA00006226"/>
    </source>
</evidence>
<dbReference type="InterPro" id="IPR035093">
    <property type="entry name" value="RelE/ParE_toxin_dom_sf"/>
</dbReference>
<evidence type="ECO:0000313" key="3">
    <source>
        <dbReference type="EMBL" id="TXL66045.1"/>
    </source>
</evidence>
<dbReference type="Proteomes" id="UP000321548">
    <property type="component" value="Unassembled WGS sequence"/>
</dbReference>
<dbReference type="PANTHER" id="PTHR33755:SF7">
    <property type="entry name" value="TOXIN MODULE OF TOXIN-ANTITOXIN SYSTEM RELE_STBE FAMILY"/>
    <property type="match status" value="1"/>
</dbReference>
<dbReference type="AlphaFoldDB" id="A0A5C8NYG2"/>
<sequence length="99" mass="11414">MTYRVRLTPHAERDLLRLQAFLIERDLPAAERALDALEEGFRLLERFPLSCRRASGAGPRIRELVVSFGRSGYVALFEIEDAKTVTILAVRHQREDDYL</sequence>
<reference evidence="3 4" key="1">
    <citation type="submission" date="2019-06" db="EMBL/GenBank/DDBJ databases">
        <title>Quisquiliibacterium sp. nov., isolated from a maize field.</title>
        <authorList>
            <person name="Lin S.-Y."/>
            <person name="Tsai C.-F."/>
            <person name="Young C.-C."/>
        </authorList>
    </citation>
    <scope>NUCLEOTIDE SEQUENCE [LARGE SCALE GENOMIC DNA]</scope>
    <source>
        <strain evidence="3 4">CC-CFT501</strain>
    </source>
</reference>
<protein>
    <submittedName>
        <fullName evidence="3">Type II toxin-antitoxin system RelE/ParE family toxin</fullName>
    </submittedName>
</protein>
<organism evidence="3 4">
    <name type="scientific">Zeimonas arvi</name>
    <dbReference type="NCBI Taxonomy" id="2498847"/>
    <lineage>
        <taxon>Bacteria</taxon>
        <taxon>Pseudomonadati</taxon>
        <taxon>Pseudomonadota</taxon>
        <taxon>Betaproteobacteria</taxon>
        <taxon>Burkholderiales</taxon>
        <taxon>Burkholderiaceae</taxon>
        <taxon>Zeimonas</taxon>
    </lineage>
</organism>
<evidence type="ECO:0000256" key="2">
    <source>
        <dbReference type="ARBA" id="ARBA00022649"/>
    </source>
</evidence>
<dbReference type="InterPro" id="IPR007712">
    <property type="entry name" value="RelE/ParE_toxin"/>
</dbReference>
<accession>A0A5C8NYG2</accession>
<comment type="similarity">
    <text evidence="1">Belongs to the RelE toxin family.</text>
</comment>
<dbReference type="EMBL" id="VDUY01000003">
    <property type="protein sequence ID" value="TXL66045.1"/>
    <property type="molecule type" value="Genomic_DNA"/>
</dbReference>
<name>A0A5C8NYG2_9BURK</name>